<proteinExistence type="predicted"/>
<evidence type="ECO:0000313" key="2">
    <source>
        <dbReference type="Proteomes" id="UP000266669"/>
    </source>
</evidence>
<accession>A0A8B3CQV6</accession>
<sequence>MKLIFKPSIRFNTMRNYLFLFFLIICPSLLWSQMEDPFDELVREKKEIFGSEKEEKYLVRTGFVDIEDWPEHFSWHAFWIVRKTDYPKFKQFRIFPIYNSLEAKSGRATKSYLFPIYSYRSLNSEGTEDNTFFSPLFYRRTVQPSGGGTGYRESTNFYWLGYNSSSSGPGFEKSFSMVPGFFPLFTRENELINGVRSTSTMFLPLLLFNKESSEESKTTLAVFQWGHDLEKKFFRIFPLLYYSSEKIREDYSFTFFPFYHQSRSNRESKTFSIYSPIWFQDEEKTSDSYSEFSFSPIGWYKSKTVSLQSETSKFLFLPLAMYLQENGENSKIRNFLLFQWGKEKDWSYFRVLPLLYWSGSKEQQDSFFTFFPLVFYKQNSYFNLFPVFFSWKETKDESGYAGPFYYHSESSNQKTNYVLNTYVKWEKERGYTEIISAPFFFYKKESYLTLFPLYHHNYDGGEFTQFFLPLLYHKDAEDYSENFAVNTYWKRDKDGLAALTVFPFWFHKRNEFAHLFPVFFSWENSRDDSSFAGPFYYRNKTSNSSSTYIINTYAEYQKDELTAFTFFPFWYFKKNEYKHLFPIYFSWMEGERAINRAGPFFYQYRSEEVYHDYYLNTYFKRERGKGISEWISAPIFFYKKDSYLTVFPLYHHNYDGDDFSQFTLLPLPMYRHTRKQESETLLLNAYWSKDAKGEYASSFFFPFYFHKKNSYLAMPLLLFLYTRSESETRTIAPFYYHFYSQAEDELFFLGYHEYGSNDSSFQRFYPFYFSSEVKSGESFLGLAGLYYQWKNSAGETTTRTILPLHYFQKNEYNLWLPFYYRFGGDDRDFVSFSPVHFRLRSTNVDRDWALLYYSSENREEKTSSSFVVPLYWQWKNADSRGDIFLPAFLKYYEKNKNLELYFGGISISQTGGKFDASLKSGASGKEFYVDLDYAFVYNLFSVSVRKELSNPLTFFDEEKVETPVPIAPQAKYRKKTDGKKDVRIAVVGEEKGQSPSPDGSNFGSYKKLARENSRNYFGWEALFGIASYQSGDEKKHFRILPLGWFTWGKNNEDKIFAFPLPLPTFWGTIGDESYRVVFPLYAEQKKGNDFVRSLGIFLFVMEREKDRNEYSVLWPLIRYSKSKEEVAYRFFPFFAHRESASSLETKSIFFYRAKEKNGTYEHSSFHGILFPFYQASEDYSHSGSNSNGSGYNLFFPFYFRDYEDRVSGGAPVLKERNLYTPLFLYSSVEDSTFKRKSSFLLSPFYYSSSEEGITFDKRNVSELNMVLPFPFLFWGKKNEEEYRFILGHYRSSSPEASSWNFLLLTGASRSKQSEKEEVSTFYAFPFYFGKTIREGEEWKFQSDTIPFFYSAKRTPDSYDATFALIFSYKKNSVTQDEQLFLPPILYFAKERNSFGQIDSTVYSPFYYHRSLKQGSSKLDTFSDNNFYTIFPVPLFYTYESLTGGANPIETNGWVWLFLANMDQKTIPLSKKESFEFRVLFGLLGGYSSESSPNLKSRAWNVSFFFFRSMTEENGIQIYSSSEIPVLYSNVETSTFSETNILLLVGKKTDQKTGLKRTMALPFWYQKEEVVRKGYVDYTTFTPIFFQTKSVQDGTEANFYTSRFYPILPIPLLYTFEERIREDKVKKDTWGFDWLLLANYKNTQYLHNGSESTSFKAALALFGYEKNGMDGEHETSSYLFPLFFYKSSDHKEYDSYRWIVPIVSYRSFNDSQGKIRSHTNLFGIFLNYKRDDEMGKRSLFLFPSLYYSSERSGAENTYAFFPLFYYSSNDKNEYSLFLTFFYSGQDAISRRSNFLYLVDYEVHFQRQRKELSLFLGAFHSEFEKDRTRWSVLGGVLAGYESTPQLTDWNFLWIHYLNSPQERIQNFLPVYRYSETAESYSLLLPPILSYHSKDKEGSLTLGGLFGLIYYNNRSEVFKEESTKILGGIFYFSESKAERGFRNQGILGFPAIGGLLWNHEYEAQTGYEKTSFFKFIYSRTTTVKGTTINRVFGVDWSRLF</sequence>
<dbReference type="EMBL" id="QHCS01000002">
    <property type="protein sequence ID" value="RHX86402.1"/>
    <property type="molecule type" value="Genomic_DNA"/>
</dbReference>
<gene>
    <name evidence="1" type="ORF">DLM78_11280</name>
</gene>
<dbReference type="Proteomes" id="UP000266669">
    <property type="component" value="Unassembled WGS sequence"/>
</dbReference>
<dbReference type="NCBIfam" id="NF047486">
    <property type="entry name" value="LA_1737_Cterm"/>
    <property type="match status" value="1"/>
</dbReference>
<comment type="caution">
    <text evidence="1">The sequence shown here is derived from an EMBL/GenBank/DDBJ whole genome shotgun (WGS) entry which is preliminary data.</text>
</comment>
<reference evidence="2" key="1">
    <citation type="submission" date="2018-05" db="EMBL/GenBank/DDBJ databases">
        <title>Leptospira yasudae sp. nov. and Leptospira stimsonii sp. nov., two pathogenic species of the genus Leptospira isolated from environmental sources.</title>
        <authorList>
            <person name="Casanovas-Massana A."/>
            <person name="Hamond C."/>
            <person name="Santos L.A."/>
            <person name="Hacker K.P."/>
            <person name="Balassiano I."/>
            <person name="Medeiros M.A."/>
            <person name="Reis M.G."/>
            <person name="Ko A.I."/>
            <person name="Wunder E.A."/>
        </authorList>
    </citation>
    <scope>NUCLEOTIDE SEQUENCE [LARGE SCALE GENOMIC DNA]</scope>
    <source>
        <strain evidence="2">AMB6-RJ</strain>
    </source>
</reference>
<name>A0A8B3CQV6_9LEPT</name>
<evidence type="ECO:0000313" key="1">
    <source>
        <dbReference type="EMBL" id="RHX86402.1"/>
    </source>
</evidence>
<protein>
    <submittedName>
        <fullName evidence="1">Uncharacterized protein</fullName>
    </submittedName>
</protein>
<organism evidence="1 2">
    <name type="scientific">Leptospira stimsonii</name>
    <dbReference type="NCBI Taxonomy" id="2202203"/>
    <lineage>
        <taxon>Bacteria</taxon>
        <taxon>Pseudomonadati</taxon>
        <taxon>Spirochaetota</taxon>
        <taxon>Spirochaetia</taxon>
        <taxon>Leptospirales</taxon>
        <taxon>Leptospiraceae</taxon>
        <taxon>Leptospira</taxon>
    </lineage>
</organism>